<dbReference type="InterPro" id="IPR043502">
    <property type="entry name" value="DNA/RNA_pol_sf"/>
</dbReference>
<dbReference type="SUPFAM" id="SSF56672">
    <property type="entry name" value="DNA/RNA polymerases"/>
    <property type="match status" value="1"/>
</dbReference>
<evidence type="ECO:0000313" key="2">
    <source>
        <dbReference type="EMBL" id="KAJ8030238.1"/>
    </source>
</evidence>
<comment type="caution">
    <text evidence="2">The sequence shown here is derived from an EMBL/GenBank/DDBJ whole genome shotgun (WGS) entry which is preliminary data.</text>
</comment>
<dbReference type="Proteomes" id="UP001152320">
    <property type="component" value="Chromosome 13"/>
</dbReference>
<dbReference type="AlphaFoldDB" id="A0A9Q1H234"/>
<dbReference type="InterPro" id="IPR036691">
    <property type="entry name" value="Endo/exonu/phosph_ase_sf"/>
</dbReference>
<dbReference type="EMBL" id="JAIZAY010000013">
    <property type="protein sequence ID" value="KAJ8030238.1"/>
    <property type="molecule type" value="Genomic_DNA"/>
</dbReference>
<proteinExistence type="predicted"/>
<dbReference type="InterPro" id="IPR000477">
    <property type="entry name" value="RT_dom"/>
</dbReference>
<protein>
    <recommendedName>
        <fullName evidence="1">Reverse transcriptase domain-containing protein</fullName>
    </recommendedName>
</protein>
<name>A0A9Q1H234_HOLLE</name>
<reference evidence="2" key="1">
    <citation type="submission" date="2021-10" db="EMBL/GenBank/DDBJ databases">
        <title>Tropical sea cucumber genome reveals ecological adaptation and Cuvierian tubules defense mechanism.</title>
        <authorList>
            <person name="Chen T."/>
        </authorList>
    </citation>
    <scope>NUCLEOTIDE SEQUENCE</scope>
    <source>
        <strain evidence="2">Nanhai2018</strain>
        <tissue evidence="2">Muscle</tissue>
    </source>
</reference>
<sequence>MFKFVIASLNVDGLREPRKCRKILQMLKSFNFDIIFMQELHFVSQADTRYLSNLWEGKSYFAFSNSSHPSGTGILFAKSFHCSVSQVCHDNEGRVVSVLCTRNGFSIRLCNVYAPNSPCARKVFYDQLWYYLRGAIPVVIAGDFNCVSSGLDRRSDSQNTSSYIGSRQLGNVIAVHNLIDCWRAAYPDKPGHTWVHSGERQSSRLDRIYLPGDATFTDVYCVSIPWSDHGLVSVRTSLNGKGVGIRNNLWKCNVSMLQNDLFVNDYKRCYSMWSSLKPGFASLTEWWEEVKLRTKGFFIKYGDRAARKRRNRLNGLLDMCATGGSPEFERLMVAECRGAFIWSRERVLEVGERMSGFFHCQEKKRAVSRDITAIRDFSGKTVEGDDILPVFHEFYSKLYAKDTAVSEEIQDRFLNCLSNELSEEMKVTLDEPITLEELRVAIDSMLANKSPGIDGLSKEFYKVFFDIIAPDLLSVYNEVFSRGSLSLSQRTAVITLLPKEGDHLDPANRRPISLLTVDYKILSKVLQLRISTVMNSVVNPYQTCSVPGRSIHNNLFVLRDVIDYVGVKGNGCAIISFDQHKAFDKVNWAFLFKVLKKMNFGKTFCRWISILYHDIYSKVLINGRLTEEVCIGRGVRQGCPLSPSLNVLFIEPLAQFIAQSRDIHGFILPGSGGRAVKFLQYADDATCIASSLGCINGFFNATDLFHSATGASVNLKKTHGLKLGAFSNRKLPGNIDWSTTGITVTGVTFGSPNSVFSNWESKLGRLRSLVSVWKSRSLTLLEKVHVINTVLYPLFYFIAPVLNAPERIIKEVLKETFNFLWAGKTELVARNIVVLNKLEGGLGLDDLTLKLKSLLVRPLLDMVKSDHLESHFLLTRYFVAKRLRRYCPNVWSNMLPHSDNCTVSLSEGCKAFVSLLEDDNEVLRKRLSLKDIVYHLRPKGLLPRVCRKLNHLPWETIWKFVFNPLLEVKFKSFQWRVAHLVLLTGDKLRRWGISNGMCPYPGCKNVESIFHVFGDCVRARHVLRWVGMVYFDIAGQGKVFDRDFFIFGAPAPPLSKASKVRNGF</sequence>
<organism evidence="2 3">
    <name type="scientific">Holothuria leucospilota</name>
    <name type="common">Black long sea cucumber</name>
    <name type="synonym">Mertensiothuria leucospilota</name>
    <dbReference type="NCBI Taxonomy" id="206669"/>
    <lineage>
        <taxon>Eukaryota</taxon>
        <taxon>Metazoa</taxon>
        <taxon>Echinodermata</taxon>
        <taxon>Eleutherozoa</taxon>
        <taxon>Echinozoa</taxon>
        <taxon>Holothuroidea</taxon>
        <taxon>Aspidochirotacea</taxon>
        <taxon>Aspidochirotida</taxon>
        <taxon>Holothuriidae</taxon>
        <taxon>Holothuria</taxon>
    </lineage>
</organism>
<dbReference type="InterPro" id="IPR005135">
    <property type="entry name" value="Endo/exonuclease/phosphatase"/>
</dbReference>
<dbReference type="PANTHER" id="PTHR31635:SF196">
    <property type="entry name" value="REVERSE TRANSCRIPTASE DOMAIN-CONTAINING PROTEIN-RELATED"/>
    <property type="match status" value="1"/>
</dbReference>
<dbReference type="SUPFAM" id="SSF56219">
    <property type="entry name" value="DNase I-like"/>
    <property type="match status" value="1"/>
</dbReference>
<dbReference type="CDD" id="cd09076">
    <property type="entry name" value="L1-EN"/>
    <property type="match status" value="1"/>
</dbReference>
<dbReference type="Pfam" id="PF03372">
    <property type="entry name" value="Exo_endo_phos"/>
    <property type="match status" value="1"/>
</dbReference>
<dbReference type="Pfam" id="PF13966">
    <property type="entry name" value="zf-RVT"/>
    <property type="match status" value="1"/>
</dbReference>
<accession>A0A9Q1H234</accession>
<evidence type="ECO:0000259" key="1">
    <source>
        <dbReference type="PROSITE" id="PS50878"/>
    </source>
</evidence>
<dbReference type="PROSITE" id="PS50878">
    <property type="entry name" value="RT_POL"/>
    <property type="match status" value="1"/>
</dbReference>
<dbReference type="Gene3D" id="3.60.10.10">
    <property type="entry name" value="Endonuclease/exonuclease/phosphatase"/>
    <property type="match status" value="1"/>
</dbReference>
<dbReference type="InterPro" id="IPR026960">
    <property type="entry name" value="RVT-Znf"/>
</dbReference>
<keyword evidence="3" id="KW-1185">Reference proteome</keyword>
<dbReference type="PANTHER" id="PTHR31635">
    <property type="entry name" value="REVERSE TRANSCRIPTASE DOMAIN-CONTAINING PROTEIN-RELATED"/>
    <property type="match status" value="1"/>
</dbReference>
<dbReference type="CDD" id="cd01650">
    <property type="entry name" value="RT_nLTR_like"/>
    <property type="match status" value="1"/>
</dbReference>
<dbReference type="OrthoDB" id="5985917at2759"/>
<dbReference type="Pfam" id="PF00078">
    <property type="entry name" value="RVT_1"/>
    <property type="match status" value="1"/>
</dbReference>
<dbReference type="GO" id="GO:0003824">
    <property type="term" value="F:catalytic activity"/>
    <property type="evidence" value="ECO:0007669"/>
    <property type="project" value="InterPro"/>
</dbReference>
<gene>
    <name evidence="2" type="ORF">HOLleu_26588</name>
</gene>
<feature type="domain" description="Reverse transcriptase" evidence="1">
    <location>
        <begin position="478"/>
        <end position="744"/>
    </location>
</feature>
<evidence type="ECO:0000313" key="3">
    <source>
        <dbReference type="Proteomes" id="UP001152320"/>
    </source>
</evidence>